<keyword evidence="1" id="KW-0805">Transcription regulation</keyword>
<dbReference type="Proteomes" id="UP001348492">
    <property type="component" value="Chromosome"/>
</dbReference>
<protein>
    <recommendedName>
        <fullName evidence="3">HTH deoR-type domain-containing protein</fullName>
    </recommendedName>
</protein>
<dbReference type="Pfam" id="PF08279">
    <property type="entry name" value="HTH_11"/>
    <property type="match status" value="1"/>
</dbReference>
<dbReference type="SMART" id="SM00420">
    <property type="entry name" value="HTH_DEOR"/>
    <property type="match status" value="1"/>
</dbReference>
<evidence type="ECO:0000259" key="3">
    <source>
        <dbReference type="PROSITE" id="PS51000"/>
    </source>
</evidence>
<organism evidence="4 5">
    <name type="scientific">Terrisporobacter glycolicus ATCC 14880 = DSM 1288</name>
    <dbReference type="NCBI Taxonomy" id="1121315"/>
    <lineage>
        <taxon>Bacteria</taxon>
        <taxon>Bacillati</taxon>
        <taxon>Bacillota</taxon>
        <taxon>Clostridia</taxon>
        <taxon>Peptostreptococcales</taxon>
        <taxon>Peptostreptococcaceae</taxon>
        <taxon>Terrisporobacter</taxon>
    </lineage>
</organism>
<dbReference type="PANTHER" id="PTHR34580:SF1">
    <property type="entry name" value="PROTEIN PAFC"/>
    <property type="match status" value="1"/>
</dbReference>
<evidence type="ECO:0000256" key="1">
    <source>
        <dbReference type="ARBA" id="ARBA00023015"/>
    </source>
</evidence>
<keyword evidence="5" id="KW-1185">Reference proteome</keyword>
<dbReference type="PANTHER" id="PTHR34580">
    <property type="match status" value="1"/>
</dbReference>
<dbReference type="EMBL" id="CP117523">
    <property type="protein sequence ID" value="WWD83997.1"/>
    <property type="molecule type" value="Genomic_DNA"/>
</dbReference>
<dbReference type="RefSeq" id="WP_018590529.1">
    <property type="nucleotide sequence ID" value="NZ_CP117523.1"/>
</dbReference>
<accession>A0ABZ2EWE3</accession>
<reference evidence="4 5" key="1">
    <citation type="journal article" date="2023" name="PLoS ONE">
        <title>Genome-based metabolic and phylogenomic analysis of three Terrisporobacter species.</title>
        <authorList>
            <person name="Boer T."/>
            <person name="Bengelsdorf F.R."/>
            <person name="Bomeke M."/>
            <person name="Daniel R."/>
            <person name="Poehlein A."/>
        </authorList>
    </citation>
    <scope>NUCLEOTIDE SEQUENCE [LARGE SCALE GENOMIC DNA]</scope>
    <source>
        <strain evidence="4 5">DSM 1288</strain>
    </source>
</reference>
<dbReference type="InterPro" id="IPR051534">
    <property type="entry name" value="CBASS_pafABC_assoc_protein"/>
</dbReference>
<proteinExistence type="predicted"/>
<dbReference type="PROSITE" id="PS51000">
    <property type="entry name" value="HTH_DEOR_2"/>
    <property type="match status" value="1"/>
</dbReference>
<name>A0ABZ2EWE3_9FIRM</name>
<dbReference type="Gene3D" id="1.10.10.10">
    <property type="entry name" value="Winged helix-like DNA-binding domain superfamily/Winged helix DNA-binding domain"/>
    <property type="match status" value="1"/>
</dbReference>
<evidence type="ECO:0000256" key="2">
    <source>
        <dbReference type="ARBA" id="ARBA00023163"/>
    </source>
</evidence>
<keyword evidence="2" id="KW-0804">Transcription</keyword>
<dbReference type="InterPro" id="IPR036390">
    <property type="entry name" value="WH_DNA-bd_sf"/>
</dbReference>
<dbReference type="SUPFAM" id="SSF46785">
    <property type="entry name" value="Winged helix' DNA-binding domain"/>
    <property type="match status" value="1"/>
</dbReference>
<feature type="domain" description="HTH deoR-type" evidence="3">
    <location>
        <begin position="1"/>
        <end position="55"/>
    </location>
</feature>
<dbReference type="InterPro" id="IPR013196">
    <property type="entry name" value="HTH_11"/>
</dbReference>
<evidence type="ECO:0000313" key="4">
    <source>
        <dbReference type="EMBL" id="WWD83997.1"/>
    </source>
</evidence>
<evidence type="ECO:0000313" key="5">
    <source>
        <dbReference type="Proteomes" id="UP001348492"/>
    </source>
</evidence>
<gene>
    <name evidence="4" type="ORF">TEGL_24190</name>
</gene>
<dbReference type="InterPro" id="IPR001034">
    <property type="entry name" value="DeoR_HTH"/>
</dbReference>
<dbReference type="InterPro" id="IPR036388">
    <property type="entry name" value="WH-like_DNA-bd_sf"/>
</dbReference>
<sequence length="224" mass="26064">MRLLDILFYLLRSNSKVTVKNLAELFNVSTKTIQRDLDKLSVLGIPIIIYRGANGGVEIDKNYIIAKHILKYSDYDSLLLALYIGENISNTISESFLIDKFKTVDKERCSMVLNKLKERFIVDLFEEKFDEKDIICEEINKAMDYKSFINIKIENKNLEVYPISYVLRKEGLCLYCLNKEYMLILIDKISSVMINYKKYDKNIISYNENKGNIKHGSVSYVQGC</sequence>